<evidence type="ECO:0000313" key="2">
    <source>
        <dbReference type="EMBL" id="OGH69581.1"/>
    </source>
</evidence>
<keyword evidence="1" id="KW-0812">Transmembrane</keyword>
<dbReference type="EMBL" id="MFPU01000035">
    <property type="protein sequence ID" value="OGH69581.1"/>
    <property type="molecule type" value="Genomic_DNA"/>
</dbReference>
<gene>
    <name evidence="2" type="ORF">A2754_03065</name>
</gene>
<sequence length="181" mass="20277">MLTLKLNLLSPQKKTKVSSLVRFLFTKEILEFVIFTCALLATIHLAGWLILTNTVNDLVASTLLINREAPGHSQEVKRINKTIKDFNASARDFLPLSPRLLEIIKALPPDIKINSLIISRSSQSFVLSGVAETRDSLLRYQKVIQSIPWIEGVANPTSLLFQKDNVSFDIKARLKNLPAAR</sequence>
<feature type="transmembrane region" description="Helical" evidence="1">
    <location>
        <begin position="29"/>
        <end position="51"/>
    </location>
</feature>
<proteinExistence type="predicted"/>
<dbReference type="AlphaFoldDB" id="A0A1F6MD61"/>
<name>A0A1F6MD61_9BACT</name>
<organism evidence="2 3">
    <name type="scientific">Candidatus Magasanikbacteria bacterium RIFCSPHIGHO2_01_FULL_47_8</name>
    <dbReference type="NCBI Taxonomy" id="1798673"/>
    <lineage>
        <taxon>Bacteria</taxon>
        <taxon>Candidatus Magasanikiibacteriota</taxon>
    </lineage>
</organism>
<keyword evidence="1" id="KW-0472">Membrane</keyword>
<dbReference type="Proteomes" id="UP000177953">
    <property type="component" value="Unassembled WGS sequence"/>
</dbReference>
<comment type="caution">
    <text evidence="2">The sequence shown here is derived from an EMBL/GenBank/DDBJ whole genome shotgun (WGS) entry which is preliminary data.</text>
</comment>
<keyword evidence="1" id="KW-1133">Transmembrane helix</keyword>
<reference evidence="2 3" key="1">
    <citation type="journal article" date="2016" name="Nat. Commun.">
        <title>Thousands of microbial genomes shed light on interconnected biogeochemical processes in an aquifer system.</title>
        <authorList>
            <person name="Anantharaman K."/>
            <person name="Brown C.T."/>
            <person name="Hug L.A."/>
            <person name="Sharon I."/>
            <person name="Castelle C.J."/>
            <person name="Probst A.J."/>
            <person name="Thomas B.C."/>
            <person name="Singh A."/>
            <person name="Wilkins M.J."/>
            <person name="Karaoz U."/>
            <person name="Brodie E.L."/>
            <person name="Williams K.H."/>
            <person name="Hubbard S.S."/>
            <person name="Banfield J.F."/>
        </authorList>
    </citation>
    <scope>NUCLEOTIDE SEQUENCE [LARGE SCALE GENOMIC DNA]</scope>
</reference>
<protein>
    <submittedName>
        <fullName evidence="2">Uncharacterized protein</fullName>
    </submittedName>
</protein>
<evidence type="ECO:0000313" key="3">
    <source>
        <dbReference type="Proteomes" id="UP000177953"/>
    </source>
</evidence>
<evidence type="ECO:0000256" key="1">
    <source>
        <dbReference type="SAM" id="Phobius"/>
    </source>
</evidence>
<accession>A0A1F6MD61</accession>